<gene>
    <name evidence="2" type="ORF">K0T92_17305</name>
</gene>
<dbReference type="EMBL" id="JAHZIJ010000013">
    <property type="protein sequence ID" value="MBW7476494.1"/>
    <property type="molecule type" value="Genomic_DNA"/>
</dbReference>
<organism evidence="2 3">
    <name type="scientific">Paenibacillus oenotherae</name>
    <dbReference type="NCBI Taxonomy" id="1435645"/>
    <lineage>
        <taxon>Bacteria</taxon>
        <taxon>Bacillati</taxon>
        <taxon>Bacillota</taxon>
        <taxon>Bacilli</taxon>
        <taxon>Bacillales</taxon>
        <taxon>Paenibacillaceae</taxon>
        <taxon>Paenibacillus</taxon>
    </lineage>
</organism>
<accession>A0ABS7D975</accession>
<dbReference type="InterPro" id="IPR050194">
    <property type="entry name" value="Glycosyltransferase_grp1"/>
</dbReference>
<reference evidence="2 3" key="1">
    <citation type="submission" date="2021-07" db="EMBL/GenBank/DDBJ databases">
        <title>Paenibacillus radiodurans sp. nov., isolated from the southeastern edge of Tengger Desert.</title>
        <authorList>
            <person name="Zhang G."/>
        </authorList>
    </citation>
    <scope>NUCLEOTIDE SEQUENCE [LARGE SCALE GENOMIC DNA]</scope>
    <source>
        <strain evidence="2 3">DT7-4</strain>
    </source>
</reference>
<feature type="domain" description="Glycosyl transferase family 1" evidence="1">
    <location>
        <begin position="174"/>
        <end position="344"/>
    </location>
</feature>
<dbReference type="Proteomes" id="UP000812277">
    <property type="component" value="Unassembled WGS sequence"/>
</dbReference>
<dbReference type="RefSeq" id="WP_219873731.1">
    <property type="nucleotide sequence ID" value="NZ_JAHZIJ010000013.1"/>
</dbReference>
<dbReference type="PANTHER" id="PTHR45947">
    <property type="entry name" value="SULFOQUINOVOSYL TRANSFERASE SQD2"/>
    <property type="match status" value="1"/>
</dbReference>
<protein>
    <submittedName>
        <fullName evidence="2">Glycosyltransferase family 4 protein</fullName>
    </submittedName>
</protein>
<proteinExistence type="predicted"/>
<keyword evidence="3" id="KW-1185">Reference proteome</keyword>
<comment type="caution">
    <text evidence="2">The sequence shown here is derived from an EMBL/GenBank/DDBJ whole genome shotgun (WGS) entry which is preliminary data.</text>
</comment>
<sequence>MNPRLRVGYISGQAKRVNERVIDTAWLRYLGQYVELIEIPPLSYIKLFGGTFEKWLQKFPESLDKLSANLKALQDKYRLDVFYANLTPSNPYIVMARNHGQLDLGILMIAHCVGSENWVRHWLAMAPFLTEKDVLLASTATTKRALECISDVYKGACQIPLCTDADGLLGSFNEDGEPIILSIGRIENVKNIDAALRCFADISARVPGARLVIAGEYTGRSEGQVRQYREQLEGLVQQYGLQDTVTFTGSIVGAEKEACFRSAALLLNLSTDPGETFGYNIVEAKRYGLPVVCTDWDGFRDIVRHGEDGFLADCFWEGDKPSIDEAQVADYCVQLLTDSGLRRRMHGASLLSMEQFHYRKVMPLVEEAVYHASERVVLYRKVDEVWNTPISEQGGLYCLDNLRGISFLDASPLSVLSEVNTIALEQWYGQVKPLIGHFASANKQFV</sequence>
<dbReference type="SUPFAM" id="SSF53756">
    <property type="entry name" value="UDP-Glycosyltransferase/glycogen phosphorylase"/>
    <property type="match status" value="1"/>
</dbReference>
<dbReference type="InterPro" id="IPR001296">
    <property type="entry name" value="Glyco_trans_1"/>
</dbReference>
<dbReference type="Gene3D" id="3.40.50.2000">
    <property type="entry name" value="Glycogen Phosphorylase B"/>
    <property type="match status" value="1"/>
</dbReference>
<evidence type="ECO:0000313" key="3">
    <source>
        <dbReference type="Proteomes" id="UP000812277"/>
    </source>
</evidence>
<dbReference type="PANTHER" id="PTHR45947:SF3">
    <property type="entry name" value="SULFOQUINOVOSYL TRANSFERASE SQD2"/>
    <property type="match status" value="1"/>
</dbReference>
<dbReference type="Pfam" id="PF00534">
    <property type="entry name" value="Glycos_transf_1"/>
    <property type="match status" value="1"/>
</dbReference>
<evidence type="ECO:0000259" key="1">
    <source>
        <dbReference type="Pfam" id="PF00534"/>
    </source>
</evidence>
<evidence type="ECO:0000313" key="2">
    <source>
        <dbReference type="EMBL" id="MBW7476494.1"/>
    </source>
</evidence>
<name>A0ABS7D975_9BACL</name>
<dbReference type="CDD" id="cd03801">
    <property type="entry name" value="GT4_PimA-like"/>
    <property type="match status" value="1"/>
</dbReference>